<dbReference type="GO" id="GO:0005737">
    <property type="term" value="C:cytoplasm"/>
    <property type="evidence" value="ECO:0007669"/>
    <property type="project" value="TreeGrafter"/>
</dbReference>
<dbReference type="InterPro" id="IPR042097">
    <property type="entry name" value="Aminopeptidase_N-like_N_sf"/>
</dbReference>
<dbReference type="PATRIC" id="fig|1562462.4.peg.1436"/>
<dbReference type="CDD" id="cd09602">
    <property type="entry name" value="M1_APN"/>
    <property type="match status" value="1"/>
</dbReference>
<dbReference type="EMBL" id="CP012390">
    <property type="protein sequence ID" value="ALE19331.1"/>
    <property type="molecule type" value="Genomic_DNA"/>
</dbReference>
<dbReference type="Pfam" id="PF17900">
    <property type="entry name" value="Peptidase_M1_N"/>
    <property type="match status" value="1"/>
</dbReference>
<keyword evidence="10" id="KW-0862">Zinc</keyword>
<dbReference type="GO" id="GO:0006508">
    <property type="term" value="P:proteolysis"/>
    <property type="evidence" value="ECO:0007669"/>
    <property type="project" value="UniProtKB-KW"/>
</dbReference>
<feature type="domain" description="Peptidase M1 membrane alanine aminopeptidase" evidence="14">
    <location>
        <begin position="276"/>
        <end position="487"/>
    </location>
</feature>
<evidence type="ECO:0000256" key="3">
    <source>
        <dbReference type="ARBA" id="ARBA00010136"/>
    </source>
</evidence>
<dbReference type="Pfam" id="PF11838">
    <property type="entry name" value="ERAP1_C"/>
    <property type="match status" value="1"/>
</dbReference>
<dbReference type="NCBIfam" id="TIGR02412">
    <property type="entry name" value="pepN_strep_liv"/>
    <property type="match status" value="1"/>
</dbReference>
<reference evidence="17 18" key="1">
    <citation type="journal article" date="2015" name="Genome Announc.">
        <title>Complete Genome Sequences for Two Strains of a Novel Fastidious, Partially Acid-Fast, Gram-Positive Corynebacterineae Bacterium, Derived from Human Clinical Samples.</title>
        <authorList>
            <person name="Nicholson A.C."/>
            <person name="Bell M."/>
            <person name="Humrighouse B.W."/>
            <person name="McQuiston J.R."/>
        </authorList>
    </citation>
    <scope>NUCLEOTIDE SEQUENCE [LARGE SCALE GENOMIC DNA]</scope>
    <source>
        <strain evidence="17 18">X1698</strain>
    </source>
</reference>
<evidence type="ECO:0000256" key="6">
    <source>
        <dbReference type="ARBA" id="ARBA00022438"/>
    </source>
</evidence>
<evidence type="ECO:0000256" key="5">
    <source>
        <dbReference type="ARBA" id="ARBA00015611"/>
    </source>
</evidence>
<evidence type="ECO:0000313" key="18">
    <source>
        <dbReference type="Proteomes" id="UP000068137"/>
    </source>
</evidence>
<evidence type="ECO:0000256" key="1">
    <source>
        <dbReference type="ARBA" id="ARBA00000098"/>
    </source>
</evidence>
<keyword evidence="7" id="KW-0645">Protease</keyword>
<evidence type="ECO:0000256" key="10">
    <source>
        <dbReference type="ARBA" id="ARBA00022833"/>
    </source>
</evidence>
<sequence>MTSFNLTRETATDRAAHLTVTSYTIHLDVTQPTTHPNTAENYTLPDAPSGISPLTHFRSHTTIQLDCPTPGYSTFLDLRDAHLLSATLNGDPLDVHAYNTTLSTTGETGENGLALPSLADHNTIVIDAWCRYSTTGEGLHRSVDAADGTVYLYSQCEPADSKRVFACFDQPDLKAPIDLTVTAPTSWHIISNSSIDSSTTATSPIFGEEKASTHHFQPTNPLCPYLFALCAGPYHQWSDTYQWTGEDGTTLTIPLNLYCRETLAPYFDPGNIFTLTKGGFDYYHRTFGILYPFTGSYDQVFVPDFNAGAMENVGCVTYREDYVFRSHATAWKYERRADTVLHEMAHMWFGNLVTMQWWNDLWLNESFASWASVMAQLGSTNYQTAWTTFASTQKNWAYRQDDLPSTHPIAASMENLEELDANFDGITYAKGCAVLKQLVAYAGLDPFLKGLRDYLRAHSYSNATFQDLLDAVSRYCDKDFHAWAEAWLTTTGRNTLSLDFDITTTAEGQDLADVDATVGDQSARYSSVTLHQSGAAPGAGELRPHRVGVGIYSVAPAASDGIVEGGAHTSADASLTVDEAGELVRTHYTEVDLDDEWTTVTDLRNLPQGALLLPNDEDLTYCQIELDAQSVETVIERVEDIVDPLARALCWGVLEEMTMHATLPGSTLVEVIARAIEAESELPVAEHLMARAVQVLRYFTDPAWAEAEGWALLSDVLLTIAQNPQFGADQQLIAFTTFCQCKLHKDQVALLYEVWKADSLTPADIEGLELDTDLRWTVLTALAAHGAVTQDDVDAALRADNTSMGVRRALTAGAALPTADNKAAVWEKLFAVEGELAGNWSVVALLDGFAWAGQDALVAPFAQRYPADLARLWEKRGGEVAATVTERAFPLWGAPAEVRQLIEELLESSTTLPSGAQRFLREGLFDLSRAQQGRALDSSLSDNSGD</sequence>
<name>A0A0M4MYA1_9ACTN</name>
<dbReference type="Pfam" id="PF01433">
    <property type="entry name" value="Peptidase_M1"/>
    <property type="match status" value="1"/>
</dbReference>
<dbReference type="GO" id="GO:0005615">
    <property type="term" value="C:extracellular space"/>
    <property type="evidence" value="ECO:0007669"/>
    <property type="project" value="TreeGrafter"/>
</dbReference>
<evidence type="ECO:0000259" key="14">
    <source>
        <dbReference type="Pfam" id="PF01433"/>
    </source>
</evidence>
<dbReference type="GO" id="GO:0016285">
    <property type="term" value="F:alanyl aminopeptidase activity"/>
    <property type="evidence" value="ECO:0007669"/>
    <property type="project" value="UniProtKB-EC"/>
</dbReference>
<dbReference type="EC" id="3.4.11.2" evidence="4"/>
<dbReference type="GO" id="GO:0008270">
    <property type="term" value="F:zinc ion binding"/>
    <property type="evidence" value="ECO:0007669"/>
    <property type="project" value="InterPro"/>
</dbReference>
<evidence type="ECO:0000313" key="17">
    <source>
        <dbReference type="EMBL" id="ALE19331.1"/>
    </source>
</evidence>
<feature type="domain" description="Aminopeptidase N-like N-terminal" evidence="16">
    <location>
        <begin position="121"/>
        <end position="226"/>
    </location>
</feature>
<dbReference type="InterPro" id="IPR014782">
    <property type="entry name" value="Peptidase_M1_dom"/>
</dbReference>
<evidence type="ECO:0000256" key="12">
    <source>
        <dbReference type="ARBA" id="ARBA00029811"/>
    </source>
</evidence>
<dbReference type="PRINTS" id="PR00756">
    <property type="entry name" value="ALADIPTASE"/>
</dbReference>
<dbReference type="GO" id="GO:0043171">
    <property type="term" value="P:peptide catabolic process"/>
    <property type="evidence" value="ECO:0007669"/>
    <property type="project" value="TreeGrafter"/>
</dbReference>
<dbReference type="InterPro" id="IPR027268">
    <property type="entry name" value="Peptidase_M4/M1_CTD_sf"/>
</dbReference>
<evidence type="ECO:0000256" key="7">
    <source>
        <dbReference type="ARBA" id="ARBA00022670"/>
    </source>
</evidence>
<proteinExistence type="inferred from homology"/>
<dbReference type="InterPro" id="IPR024571">
    <property type="entry name" value="ERAP1-like_C_dom"/>
</dbReference>
<dbReference type="RefSeq" id="WP_053962398.1">
    <property type="nucleotide sequence ID" value="NZ_CP012390.1"/>
</dbReference>
<feature type="domain" description="ERAP1-like C-terminal" evidence="15">
    <location>
        <begin position="612"/>
        <end position="924"/>
    </location>
</feature>
<comment type="similarity">
    <text evidence="3">Belongs to the peptidase M1 family.</text>
</comment>
<dbReference type="GO" id="GO:0070006">
    <property type="term" value="F:metalloaminopeptidase activity"/>
    <property type="evidence" value="ECO:0007669"/>
    <property type="project" value="TreeGrafter"/>
</dbReference>
<dbReference type="Proteomes" id="UP000068137">
    <property type="component" value="Chromosome"/>
</dbReference>
<evidence type="ECO:0000259" key="16">
    <source>
        <dbReference type="Pfam" id="PF17900"/>
    </source>
</evidence>
<evidence type="ECO:0000256" key="2">
    <source>
        <dbReference type="ARBA" id="ARBA00001947"/>
    </source>
</evidence>
<evidence type="ECO:0000256" key="13">
    <source>
        <dbReference type="ARBA" id="ARBA00031533"/>
    </source>
</evidence>
<evidence type="ECO:0000256" key="9">
    <source>
        <dbReference type="ARBA" id="ARBA00022801"/>
    </source>
</evidence>
<dbReference type="SUPFAM" id="SSF63737">
    <property type="entry name" value="Leukotriene A4 hydrolase N-terminal domain"/>
    <property type="match status" value="1"/>
</dbReference>
<dbReference type="AlphaFoldDB" id="A0A0M4MYA1"/>
<dbReference type="SUPFAM" id="SSF55486">
    <property type="entry name" value="Metalloproteases ('zincins'), catalytic domain"/>
    <property type="match status" value="1"/>
</dbReference>
<keyword evidence="8" id="KW-0479">Metal-binding</keyword>
<keyword evidence="6" id="KW-0031">Aminopeptidase</keyword>
<dbReference type="InterPro" id="IPR012778">
    <property type="entry name" value="Pept_M1_aminopeptidase"/>
</dbReference>
<keyword evidence="9" id="KW-0378">Hydrolase</keyword>
<dbReference type="InterPro" id="IPR045357">
    <property type="entry name" value="Aminopeptidase_N-like_N"/>
</dbReference>
<evidence type="ECO:0000256" key="4">
    <source>
        <dbReference type="ARBA" id="ARBA00012564"/>
    </source>
</evidence>
<dbReference type="InterPro" id="IPR050344">
    <property type="entry name" value="Peptidase_M1_aminopeptidases"/>
</dbReference>
<evidence type="ECO:0000256" key="8">
    <source>
        <dbReference type="ARBA" id="ARBA00022723"/>
    </source>
</evidence>
<dbReference type="InterPro" id="IPR001930">
    <property type="entry name" value="Peptidase_M1"/>
</dbReference>
<dbReference type="GO" id="GO:0042277">
    <property type="term" value="F:peptide binding"/>
    <property type="evidence" value="ECO:0007669"/>
    <property type="project" value="TreeGrafter"/>
</dbReference>
<protein>
    <recommendedName>
        <fullName evidence="5">Aminopeptidase N</fullName>
        <ecNumber evidence="4">3.4.11.2</ecNumber>
    </recommendedName>
    <alternativeName>
        <fullName evidence="12">Alanine aminopeptidase</fullName>
    </alternativeName>
    <alternativeName>
        <fullName evidence="13">Lysyl aminopeptidase</fullName>
    </alternativeName>
</protein>
<dbReference type="Gene3D" id="2.60.40.1730">
    <property type="entry name" value="tricorn interacting facor f3 domain"/>
    <property type="match status" value="1"/>
</dbReference>
<keyword evidence="11" id="KW-0482">Metalloprotease</keyword>
<evidence type="ECO:0000259" key="15">
    <source>
        <dbReference type="Pfam" id="PF11838"/>
    </source>
</evidence>
<dbReference type="Gene3D" id="1.10.390.10">
    <property type="entry name" value="Neutral Protease Domain 2"/>
    <property type="match status" value="1"/>
</dbReference>
<gene>
    <name evidence="17" type="ORF">AL705_07020</name>
</gene>
<comment type="cofactor">
    <cofactor evidence="2">
        <name>Zn(2+)</name>
        <dbReference type="ChEBI" id="CHEBI:29105"/>
    </cofactor>
</comment>
<organism evidence="17 18">
    <name type="scientific">Lawsonella clevelandensis</name>
    <dbReference type="NCBI Taxonomy" id="1528099"/>
    <lineage>
        <taxon>Bacteria</taxon>
        <taxon>Bacillati</taxon>
        <taxon>Actinomycetota</taxon>
        <taxon>Actinomycetes</taxon>
        <taxon>Mycobacteriales</taxon>
        <taxon>Lawsonellaceae</taxon>
        <taxon>Lawsonella</taxon>
    </lineage>
</organism>
<evidence type="ECO:0000256" key="11">
    <source>
        <dbReference type="ARBA" id="ARBA00023049"/>
    </source>
</evidence>
<dbReference type="FunFam" id="1.10.390.10:FF:000006">
    <property type="entry name" value="Puromycin-sensitive aminopeptidase"/>
    <property type="match status" value="1"/>
</dbReference>
<accession>A0A0M4MYA1</accession>
<comment type="catalytic activity">
    <reaction evidence="1">
        <text>Release of an N-terminal amino acid, Xaa-|-Yaa- from a peptide, amide or arylamide. Xaa is preferably Ala, but may be most amino acids including Pro (slow action). When a terminal hydrophobic residue is followed by a prolyl residue, the two may be released as an intact Xaa-Pro dipeptide.</text>
        <dbReference type="EC" id="3.4.11.2"/>
    </reaction>
</comment>
<dbReference type="PANTHER" id="PTHR11533:SF174">
    <property type="entry name" value="PUROMYCIN-SENSITIVE AMINOPEPTIDASE-RELATED"/>
    <property type="match status" value="1"/>
</dbReference>
<dbReference type="OrthoDB" id="100605at2"/>
<dbReference type="GO" id="GO:0016020">
    <property type="term" value="C:membrane"/>
    <property type="evidence" value="ECO:0007669"/>
    <property type="project" value="TreeGrafter"/>
</dbReference>
<dbReference type="PANTHER" id="PTHR11533">
    <property type="entry name" value="PROTEASE M1 ZINC METALLOPROTEASE"/>
    <property type="match status" value="1"/>
</dbReference>
<dbReference type="KEGG" id="cbq:AL705_07020"/>
<dbReference type="STRING" id="1528099.AL705_07020"/>